<dbReference type="AlphaFoldDB" id="A0A1R2D1D5"/>
<dbReference type="GO" id="GO:0061630">
    <property type="term" value="F:ubiquitin protein ligase activity"/>
    <property type="evidence" value="ECO:0007669"/>
    <property type="project" value="TreeGrafter"/>
</dbReference>
<dbReference type="SMART" id="SM00184">
    <property type="entry name" value="RING"/>
    <property type="match status" value="1"/>
</dbReference>
<evidence type="ECO:0000256" key="5">
    <source>
        <dbReference type="SAM" id="MobiDB-lite"/>
    </source>
</evidence>
<dbReference type="GO" id="GO:0008270">
    <property type="term" value="F:zinc ion binding"/>
    <property type="evidence" value="ECO:0007669"/>
    <property type="project" value="UniProtKB-KW"/>
</dbReference>
<sequence>MMNSNLFYELEFLGFDPLCIRETLRVCNDFDTALSMLNSNKVIKIESQLIIQGVPKRLAKKLALSFQSTEEAMRKYEEYLPVSQMIREKGLEMGFDTILVERAIDMLLPFDSAMHFIITEDPNNIPIDSLQSLPHRTISYQPVRPPMLNPYSMSQNQNTNRFMPNPNLPKLPSPNFIPKCTNQPNPPIENYPHHLPNPNPPFYNFEPSNPIPSLPKPPMPRSPPNISIPQIYPRNQHLNCDPSRQPMANYPQNYNFTDFRTESSMQNRLGPPMMNQVRDHYSSGPSSPVNQIYNSPNQVRNNYSSGPSSPVNQIYNSSDQVRNHYSSGPSSPVNQIYHSPNQGLGYLNRDSPPFRMQNPYENPPFPPVNYPSSVPNPLPPPPPFPPFYQPQPIPNTFPSIPNTLSSRNSNPNIYTPVITLGNQEIEDPYNHLDSVESIRISHKNQPIPQPNMPSSPKNQIPPNFSSNSNTFIPQPEIPLNPQPPIPNYHSNFSSYNNSINIPPISNLPSNHIQNPNYPQYEIYDSSVSIRLNNNNNQPTEINLQREHLGRNFEEAYENLTIHRTIRTLNQRGVDLPYPDLESNPQMSDFLRLDIMLNDLYERNFLLDLLRVLFQPQGLSEESIKKFPKEVYKKSLNLNSDTCVICYDDFEEGVEIYILTCHHPFHSECIAKWLQGSTKCPLCKHDLSENNGE</sequence>
<keyword evidence="1" id="KW-0479">Metal-binding</keyword>
<comment type="caution">
    <text evidence="7">The sequence shown here is derived from an EMBL/GenBank/DDBJ whole genome shotgun (WGS) entry which is preliminary data.</text>
</comment>
<evidence type="ECO:0000256" key="1">
    <source>
        <dbReference type="ARBA" id="ARBA00022723"/>
    </source>
</evidence>
<dbReference type="InterPro" id="IPR001841">
    <property type="entry name" value="Znf_RING"/>
</dbReference>
<name>A0A1R2D1D5_9CILI</name>
<dbReference type="InterPro" id="IPR051834">
    <property type="entry name" value="RING_finger_E3_ligase"/>
</dbReference>
<dbReference type="EMBL" id="MPUH01000017">
    <property type="protein sequence ID" value="OMJ95079.1"/>
    <property type="molecule type" value="Genomic_DNA"/>
</dbReference>
<dbReference type="PANTHER" id="PTHR45931">
    <property type="entry name" value="SI:CH211-59O9.10"/>
    <property type="match status" value="1"/>
</dbReference>
<dbReference type="PROSITE" id="PS50089">
    <property type="entry name" value="ZF_RING_2"/>
    <property type="match status" value="1"/>
</dbReference>
<accession>A0A1R2D1D5</accession>
<organism evidence="7 8">
    <name type="scientific">Stentor coeruleus</name>
    <dbReference type="NCBI Taxonomy" id="5963"/>
    <lineage>
        <taxon>Eukaryota</taxon>
        <taxon>Sar</taxon>
        <taxon>Alveolata</taxon>
        <taxon>Ciliophora</taxon>
        <taxon>Postciliodesmatophora</taxon>
        <taxon>Heterotrichea</taxon>
        <taxon>Heterotrichida</taxon>
        <taxon>Stentoridae</taxon>
        <taxon>Stentor</taxon>
    </lineage>
</organism>
<keyword evidence="3" id="KW-0862">Zinc</keyword>
<feature type="compositionally biased region" description="Polar residues" evidence="5">
    <location>
        <begin position="283"/>
        <end position="342"/>
    </location>
</feature>
<dbReference type="OrthoDB" id="301470at2759"/>
<feature type="domain" description="RING-type" evidence="6">
    <location>
        <begin position="642"/>
        <end position="683"/>
    </location>
</feature>
<keyword evidence="8" id="KW-1185">Reference proteome</keyword>
<dbReference type="Gene3D" id="3.30.40.10">
    <property type="entry name" value="Zinc/RING finger domain, C3HC4 (zinc finger)"/>
    <property type="match status" value="1"/>
</dbReference>
<evidence type="ECO:0000256" key="2">
    <source>
        <dbReference type="ARBA" id="ARBA00022771"/>
    </source>
</evidence>
<dbReference type="PANTHER" id="PTHR45931:SF16">
    <property type="entry name" value="RING_U-BOX SUPERFAMILY PROTEIN"/>
    <property type="match status" value="1"/>
</dbReference>
<evidence type="ECO:0000256" key="3">
    <source>
        <dbReference type="ARBA" id="ARBA00022833"/>
    </source>
</evidence>
<proteinExistence type="predicted"/>
<feature type="region of interest" description="Disordered" evidence="5">
    <location>
        <begin position="264"/>
        <end position="367"/>
    </location>
</feature>
<dbReference type="GO" id="GO:0006511">
    <property type="term" value="P:ubiquitin-dependent protein catabolic process"/>
    <property type="evidence" value="ECO:0007669"/>
    <property type="project" value="TreeGrafter"/>
</dbReference>
<evidence type="ECO:0000256" key="4">
    <source>
        <dbReference type="PROSITE-ProRule" id="PRU00175"/>
    </source>
</evidence>
<protein>
    <recommendedName>
        <fullName evidence="6">RING-type domain-containing protein</fullName>
    </recommendedName>
</protein>
<dbReference type="Proteomes" id="UP000187209">
    <property type="component" value="Unassembled WGS sequence"/>
</dbReference>
<evidence type="ECO:0000259" key="6">
    <source>
        <dbReference type="PROSITE" id="PS50089"/>
    </source>
</evidence>
<evidence type="ECO:0000313" key="8">
    <source>
        <dbReference type="Proteomes" id="UP000187209"/>
    </source>
</evidence>
<dbReference type="SUPFAM" id="SSF57850">
    <property type="entry name" value="RING/U-box"/>
    <property type="match status" value="1"/>
</dbReference>
<evidence type="ECO:0000313" key="7">
    <source>
        <dbReference type="EMBL" id="OMJ95079.1"/>
    </source>
</evidence>
<dbReference type="Pfam" id="PF13639">
    <property type="entry name" value="zf-RING_2"/>
    <property type="match status" value="1"/>
</dbReference>
<gene>
    <name evidence="7" type="ORF">SteCoe_1618</name>
</gene>
<dbReference type="GO" id="GO:0005634">
    <property type="term" value="C:nucleus"/>
    <property type="evidence" value="ECO:0007669"/>
    <property type="project" value="TreeGrafter"/>
</dbReference>
<keyword evidence="2 4" id="KW-0863">Zinc-finger</keyword>
<reference evidence="7 8" key="1">
    <citation type="submission" date="2016-11" db="EMBL/GenBank/DDBJ databases">
        <title>The macronuclear genome of Stentor coeruleus: a giant cell with tiny introns.</title>
        <authorList>
            <person name="Slabodnick M."/>
            <person name="Ruby J.G."/>
            <person name="Reiff S.B."/>
            <person name="Swart E.C."/>
            <person name="Gosai S."/>
            <person name="Prabakaran S."/>
            <person name="Witkowska E."/>
            <person name="Larue G.E."/>
            <person name="Fisher S."/>
            <person name="Freeman R.M."/>
            <person name="Gunawardena J."/>
            <person name="Chu W."/>
            <person name="Stover N.A."/>
            <person name="Gregory B.D."/>
            <person name="Nowacki M."/>
            <person name="Derisi J."/>
            <person name="Roy S.W."/>
            <person name="Marshall W.F."/>
            <person name="Sood P."/>
        </authorList>
    </citation>
    <scope>NUCLEOTIDE SEQUENCE [LARGE SCALE GENOMIC DNA]</scope>
    <source>
        <strain evidence="7">WM001</strain>
    </source>
</reference>
<dbReference type="InterPro" id="IPR013083">
    <property type="entry name" value="Znf_RING/FYVE/PHD"/>
</dbReference>
<dbReference type="CDD" id="cd16448">
    <property type="entry name" value="RING-H2"/>
    <property type="match status" value="1"/>
</dbReference>